<reference evidence="1" key="1">
    <citation type="journal article" date="2015" name="Nature">
        <title>Complex archaea that bridge the gap between prokaryotes and eukaryotes.</title>
        <authorList>
            <person name="Spang A."/>
            <person name="Saw J.H."/>
            <person name="Jorgensen S.L."/>
            <person name="Zaremba-Niedzwiedzka K."/>
            <person name="Martijn J."/>
            <person name="Lind A.E."/>
            <person name="van Eijk R."/>
            <person name="Schleper C."/>
            <person name="Guy L."/>
            <person name="Ettema T.J."/>
        </authorList>
    </citation>
    <scope>NUCLEOTIDE SEQUENCE</scope>
</reference>
<evidence type="ECO:0000313" key="1">
    <source>
        <dbReference type="EMBL" id="KKN71203.1"/>
    </source>
</evidence>
<sequence length="505" mass="55364">MSEPTSILTFYDLILRTAELAAVAYFGSDAQQRAMIPIDDVNTFDKCKRIVNDGIRMFIAGAPKYGWLWKNRIQSVTFGSVETTGECDSAGDSTSLIDTELQNVYDTDDEINGYYVYDLTQNIYAVITAYSAGTDAVPVGDITVAAWLNYDDASSSLTPADGDSYAITDVKTVAGDKARYWLDQDFGRVAGKITWASNSNRGHTLQWGHEAEIRARREVTVSTGYPNIAAVRRYRNQRRWELIVDPSPIAADTIMFPYELGFDELRMEGGISNYGGTTYLVDDDRWEPSNYFNGWTITLLDGTGRGSYATVTDYDSTEGSITAFADGTDTGVTTKVTSTHALSNGDVVTISGTTSYDGTFVISGVISTTSFEITNAYVADDATGTWKQRQIEVADWLKSNGSAAGINPGTSTAYMIEPAYNKHPAGLLFDDAILSACKAQVEMQYEDVQGGYVQKFYDKDLPDAWTADGRTAPRKLGKLTRGGVRYAVDRLNVSYYNIDGDLVEA</sequence>
<name>A0A0F9VZG9_9ZZZZ</name>
<protein>
    <submittedName>
        <fullName evidence="1">Uncharacterized protein</fullName>
    </submittedName>
</protein>
<comment type="caution">
    <text evidence="1">The sequence shown here is derived from an EMBL/GenBank/DDBJ whole genome shotgun (WGS) entry which is preliminary data.</text>
</comment>
<proteinExistence type="predicted"/>
<dbReference type="AlphaFoldDB" id="A0A0F9VZG9"/>
<dbReference type="EMBL" id="LAZR01000387">
    <property type="protein sequence ID" value="KKN71203.1"/>
    <property type="molecule type" value="Genomic_DNA"/>
</dbReference>
<organism evidence="1">
    <name type="scientific">marine sediment metagenome</name>
    <dbReference type="NCBI Taxonomy" id="412755"/>
    <lineage>
        <taxon>unclassified sequences</taxon>
        <taxon>metagenomes</taxon>
        <taxon>ecological metagenomes</taxon>
    </lineage>
</organism>
<gene>
    <name evidence="1" type="ORF">LCGC14_0422460</name>
</gene>
<accession>A0A0F9VZG9</accession>